<keyword evidence="12" id="KW-1185">Reference proteome</keyword>
<feature type="compositionally biased region" description="Low complexity" evidence="8">
    <location>
        <begin position="777"/>
        <end position="798"/>
    </location>
</feature>
<evidence type="ECO:0000256" key="7">
    <source>
        <dbReference type="ARBA" id="ARBA00023306"/>
    </source>
</evidence>
<evidence type="ECO:0000256" key="5">
    <source>
        <dbReference type="ARBA" id="ARBA00023163"/>
    </source>
</evidence>
<name>A0A2V0P4D8_9CHLO</name>
<dbReference type="GO" id="GO:0005667">
    <property type="term" value="C:transcription regulator complex"/>
    <property type="evidence" value="ECO:0007669"/>
    <property type="project" value="TreeGrafter"/>
</dbReference>
<accession>A0A2V0P4D8</accession>
<feature type="compositionally biased region" description="Low complexity" evidence="8">
    <location>
        <begin position="1288"/>
        <end position="1298"/>
    </location>
</feature>
<reference evidence="11 12" key="1">
    <citation type="journal article" date="2018" name="Sci. Rep.">
        <title>Raphidocelis subcapitata (=Pseudokirchneriella subcapitata) provides an insight into genome evolution and environmental adaptations in the Sphaeropleales.</title>
        <authorList>
            <person name="Suzuki S."/>
            <person name="Yamaguchi H."/>
            <person name="Nakajima N."/>
            <person name="Kawachi M."/>
        </authorList>
    </citation>
    <scope>NUCLEOTIDE SEQUENCE [LARGE SCALE GENOMIC DNA]</scope>
    <source>
        <strain evidence="11 12">NIES-35</strain>
    </source>
</reference>
<dbReference type="Gene3D" id="1.10.472.10">
    <property type="entry name" value="Cyclin-like"/>
    <property type="match status" value="2"/>
</dbReference>
<keyword evidence="3" id="KW-0678">Repressor</keyword>
<keyword evidence="7" id="KW-0131">Cell cycle</keyword>
<evidence type="ECO:0000259" key="9">
    <source>
        <dbReference type="SMART" id="SM01367"/>
    </source>
</evidence>
<dbReference type="InterPro" id="IPR002719">
    <property type="entry name" value="RB_B"/>
</dbReference>
<dbReference type="PANTHER" id="PTHR13742:SF17">
    <property type="entry name" value="RE32990P-RELATED"/>
    <property type="match status" value="1"/>
</dbReference>
<dbReference type="EMBL" id="BDRX01000055">
    <property type="protein sequence ID" value="GBF94728.1"/>
    <property type="molecule type" value="Genomic_DNA"/>
</dbReference>
<evidence type="ECO:0000256" key="6">
    <source>
        <dbReference type="ARBA" id="ARBA00023242"/>
    </source>
</evidence>
<dbReference type="GO" id="GO:0006357">
    <property type="term" value="P:regulation of transcription by RNA polymerase II"/>
    <property type="evidence" value="ECO:0007669"/>
    <property type="project" value="InterPro"/>
</dbReference>
<evidence type="ECO:0000313" key="12">
    <source>
        <dbReference type="Proteomes" id="UP000247498"/>
    </source>
</evidence>
<sequence length="1364" mass="134894">MAEKAPPHALLALLQEKLGLAGEEQRARAAGLFEDCARLLKQSTETETILQAQNDDETQPAAVAWIVRWLLTRPGAEPPRPAGRLPLSDILASAGTNLVSFFREVPVAIARLRPYLADATGGRAEAVESELRLRECQETLVSLTILAKKYKDLFWRVQKASAVPQPQALQAGWLAFLLLKAQLLQQFPDLVSCLQLLVCVLNCFVANAPHGDAEVRALMESSPGAIDGAGRLSTLKLLSSAARADYGQVQALMPTVEQHMRALLGAGQFSWLPSGAEAAALPPVHPQIAPGCSLRVPGMLSDRRQLSELVLYLDSSYQSEYERSGEIDEREFLTTDFGALASPRTMLCGSAAAGGGAGATPVGGGGASAPGGGGGATPLSAGAAAAVAAAAMAKPPLAPQPGLRRPVALGLQSPLPIMHLGPPAPATPITQAMGSVTWLHGVTRDAGLQPSAALQSVLSAVGPDASEVLAARVHEAADSVFGTAAAGGAAEDGSGSRSDSGGSGAAAAARAGGAPAPAAAAAAPSAWPQRGGALGGSLHVCVSQERRAEGLKLYWTALEAVLRAEEARSGAAGAAALATRWSFHSCLLALSFEMVAASYRMGALCFPVIPERLGLGAFDLTKIIPAFVRALPSMPRELKRHLFTVEEKVVECLGWQASSSLYGVLAAAVGDEPQDGQQQQGLQGQQQREGKCAAAAAPADAAAAPDQREAPAPAGRVPMEADSATDTASGGSQPVPSSSLSPSSNGADAGANGEALPGRASSAEEPSSKRRRGGDGAAVPAPAAARGEAASPPAAALPRALGAPPDGYGAAGGGGAAAAAAAAVAAAVAAAAAAAPPPPGSDPAARAVVFDFCRKVLKLAAFRLVAISEGLDFAPMERDEVLAAVHDVVSHALYCETHLFYGRHLDQLLLAALYGYCKVNRLGTITFKEIISHYRRQPHARQEVFRTVALRRSEPGLVTLESGDIIAFYNRVFVPCMKSHLLRRCMGSPSGLPGGPARSGGSAGSSPTAGGGGGGGSASGVSAASAVAKHLQPGHINRSPIFAALQHAAAAQQQAAAALPGGGVIVKRCVGSRSPLAGGGNGVGGGGNSGGGGAPGGSAYRTLSLDSGASLGGLGLGFGGAHAFGGGLGSGGGDAGGGGAPGLAALAAVAADGPGPACRNGGGGGGAAAGGPKQGAIGPVARAYVPSRLGRGGGAPANGAGAGPLPKHLGGWPGAGGAASPYGGAAPSPTRRGARMTSPRGPLLVGSPLPAGAAAADVAQCQDQSGDDAGAAALAARSAAAAAAAASPYGSAHASPSSVRRVGAKRQPPALAGLGGGGGGAAAAPSGLATLLQALETTASMELDSSSGGGGGSQKEAAAVGQAI</sequence>
<dbReference type="Pfam" id="PF01858">
    <property type="entry name" value="RB_A"/>
    <property type="match status" value="1"/>
</dbReference>
<dbReference type="FunCoup" id="A0A2V0P4D8">
    <property type="interactions" value="1571"/>
</dbReference>
<dbReference type="SUPFAM" id="SSF47954">
    <property type="entry name" value="Cyclin-like"/>
    <property type="match status" value="2"/>
</dbReference>
<feature type="region of interest" description="Disordered" evidence="8">
    <location>
        <begin position="1195"/>
        <end position="1248"/>
    </location>
</feature>
<dbReference type="Pfam" id="PF11934">
    <property type="entry name" value="DUF3452"/>
    <property type="match status" value="1"/>
</dbReference>
<evidence type="ECO:0000256" key="3">
    <source>
        <dbReference type="ARBA" id="ARBA00022491"/>
    </source>
</evidence>
<dbReference type="InterPro" id="IPR002720">
    <property type="entry name" value="RB_A"/>
</dbReference>
<gene>
    <name evidence="11" type="ORF">Rsub_07611</name>
</gene>
<evidence type="ECO:0000256" key="4">
    <source>
        <dbReference type="ARBA" id="ARBA00023015"/>
    </source>
</evidence>
<keyword evidence="5" id="KW-0804">Transcription</keyword>
<dbReference type="GO" id="GO:0000977">
    <property type="term" value="F:RNA polymerase II transcription regulatory region sequence-specific DNA binding"/>
    <property type="evidence" value="ECO:0007669"/>
    <property type="project" value="TreeGrafter"/>
</dbReference>
<comment type="subcellular location">
    <subcellularLocation>
        <location evidence="1">Nucleus</location>
    </subcellularLocation>
</comment>
<dbReference type="Gene3D" id="1.10.472.140">
    <property type="match status" value="1"/>
</dbReference>
<evidence type="ECO:0000256" key="1">
    <source>
        <dbReference type="ARBA" id="ARBA00004123"/>
    </source>
</evidence>
<dbReference type="GO" id="GO:0000785">
    <property type="term" value="C:chromatin"/>
    <property type="evidence" value="ECO:0007669"/>
    <property type="project" value="TreeGrafter"/>
</dbReference>
<dbReference type="InterPro" id="IPR024599">
    <property type="entry name" value="RB_N"/>
</dbReference>
<organism evidence="11 12">
    <name type="scientific">Raphidocelis subcapitata</name>
    <dbReference type="NCBI Taxonomy" id="307507"/>
    <lineage>
        <taxon>Eukaryota</taxon>
        <taxon>Viridiplantae</taxon>
        <taxon>Chlorophyta</taxon>
        <taxon>core chlorophytes</taxon>
        <taxon>Chlorophyceae</taxon>
        <taxon>CS clade</taxon>
        <taxon>Sphaeropleales</taxon>
        <taxon>Selenastraceae</taxon>
        <taxon>Raphidocelis</taxon>
    </lineage>
</organism>
<dbReference type="Proteomes" id="UP000247498">
    <property type="component" value="Unassembled WGS sequence"/>
</dbReference>
<protein>
    <submittedName>
        <fullName evidence="11">Uncharacterized protein</fullName>
    </submittedName>
</protein>
<dbReference type="PANTHER" id="PTHR13742">
    <property type="entry name" value="RETINOBLASTOMA-ASSOCIATED PROTEIN RB -RELATED"/>
    <property type="match status" value="1"/>
</dbReference>
<feature type="region of interest" description="Disordered" evidence="8">
    <location>
        <begin position="673"/>
        <end position="798"/>
    </location>
</feature>
<keyword evidence="4" id="KW-0805">Transcription regulation</keyword>
<dbReference type="GO" id="GO:0005634">
    <property type="term" value="C:nucleus"/>
    <property type="evidence" value="ECO:0007669"/>
    <property type="project" value="UniProtKB-SubCell"/>
</dbReference>
<feature type="region of interest" description="Disordered" evidence="8">
    <location>
        <begin position="1288"/>
        <end position="1323"/>
    </location>
</feature>
<feature type="region of interest" description="Disordered" evidence="8">
    <location>
        <begin position="1340"/>
        <end position="1364"/>
    </location>
</feature>
<feature type="domain" description="Retinoblastoma-associated protein A-box" evidence="10">
    <location>
        <begin position="427"/>
        <end position="665"/>
    </location>
</feature>
<dbReference type="InterPro" id="IPR028309">
    <property type="entry name" value="RB_fam"/>
</dbReference>
<comment type="similarity">
    <text evidence="2">Belongs to the retinoblastoma protein (RB) family.</text>
</comment>
<dbReference type="InParanoid" id="A0A2V0P4D8"/>
<dbReference type="GO" id="GO:0030154">
    <property type="term" value="P:cell differentiation"/>
    <property type="evidence" value="ECO:0007669"/>
    <property type="project" value="TreeGrafter"/>
</dbReference>
<dbReference type="GO" id="GO:2000134">
    <property type="term" value="P:negative regulation of G1/S transition of mitotic cell cycle"/>
    <property type="evidence" value="ECO:0007669"/>
    <property type="project" value="TreeGrafter"/>
</dbReference>
<evidence type="ECO:0000259" key="10">
    <source>
        <dbReference type="SMART" id="SM01368"/>
    </source>
</evidence>
<dbReference type="InterPro" id="IPR036915">
    <property type="entry name" value="Cyclin-like_sf"/>
</dbReference>
<dbReference type="SMART" id="SM01368">
    <property type="entry name" value="RB_A"/>
    <property type="match status" value="1"/>
</dbReference>
<proteinExistence type="inferred from homology"/>
<feature type="compositionally biased region" description="Low complexity" evidence="8">
    <location>
        <begin position="675"/>
        <end position="714"/>
    </location>
</feature>
<dbReference type="STRING" id="307507.A0A2V0P4D8"/>
<dbReference type="SMART" id="SM01367">
    <property type="entry name" value="DUF3452"/>
    <property type="match status" value="1"/>
</dbReference>
<comment type="caution">
    <text evidence="11">The sequence shown here is derived from an EMBL/GenBank/DDBJ whole genome shotgun (WGS) entry which is preliminary data.</text>
</comment>
<keyword evidence="6" id="KW-0539">Nucleus</keyword>
<dbReference type="OrthoDB" id="844594at2759"/>
<evidence type="ECO:0000313" key="11">
    <source>
        <dbReference type="EMBL" id="GBF94728.1"/>
    </source>
</evidence>
<feature type="region of interest" description="Disordered" evidence="8">
    <location>
        <begin position="992"/>
        <end position="1017"/>
    </location>
</feature>
<feature type="compositionally biased region" description="Low complexity" evidence="8">
    <location>
        <begin position="1218"/>
        <end position="1229"/>
    </location>
</feature>
<feature type="region of interest" description="Disordered" evidence="8">
    <location>
        <begin position="486"/>
        <end position="509"/>
    </location>
</feature>
<evidence type="ECO:0000256" key="2">
    <source>
        <dbReference type="ARBA" id="ARBA00009475"/>
    </source>
</evidence>
<dbReference type="Pfam" id="PF01857">
    <property type="entry name" value="RB_B"/>
    <property type="match status" value="1"/>
</dbReference>
<feature type="domain" description="Retinoblastoma-associated protein N-terminal" evidence="9">
    <location>
        <begin position="71"/>
        <end position="207"/>
    </location>
</feature>
<evidence type="ECO:0000256" key="8">
    <source>
        <dbReference type="SAM" id="MobiDB-lite"/>
    </source>
</evidence>
<feature type="compositionally biased region" description="Low complexity" evidence="8">
    <location>
        <begin position="729"/>
        <end position="746"/>
    </location>
</feature>